<dbReference type="Proteomes" id="UP001365542">
    <property type="component" value="Unassembled WGS sequence"/>
</dbReference>
<feature type="signal peptide" evidence="1">
    <location>
        <begin position="1"/>
        <end position="22"/>
    </location>
</feature>
<evidence type="ECO:0000256" key="1">
    <source>
        <dbReference type="SAM" id="SignalP"/>
    </source>
</evidence>
<gene>
    <name evidence="2" type="ORF">TWF694_005365</name>
</gene>
<evidence type="ECO:0000313" key="3">
    <source>
        <dbReference type="Proteomes" id="UP001365542"/>
    </source>
</evidence>
<feature type="chain" id="PRO_5044001606" evidence="1">
    <location>
        <begin position="23"/>
        <end position="434"/>
    </location>
</feature>
<accession>A0AAV9WTY9</accession>
<comment type="caution">
    <text evidence="2">The sequence shown here is derived from an EMBL/GenBank/DDBJ whole genome shotgun (WGS) entry which is preliminary data.</text>
</comment>
<protein>
    <submittedName>
        <fullName evidence="2">Uncharacterized protein</fullName>
    </submittedName>
</protein>
<proteinExistence type="predicted"/>
<dbReference type="AlphaFoldDB" id="A0AAV9WTY9"/>
<name>A0AAV9WTY9_9PEZI</name>
<reference evidence="2 3" key="1">
    <citation type="submission" date="2019-10" db="EMBL/GenBank/DDBJ databases">
        <authorList>
            <person name="Palmer J.M."/>
        </authorList>
    </citation>
    <scope>NUCLEOTIDE SEQUENCE [LARGE SCALE GENOMIC DNA]</scope>
    <source>
        <strain evidence="2 3">TWF694</strain>
    </source>
</reference>
<sequence length="434" mass="48757">MKRWASHTACVIVATFISITQARIQINPTSEQNETTLRVELPDIPQENLNPFERNQAIEFSWEDPLLQAHLGIKQSEHALSKRGGTFGPAIVIPSCLGCAGGAHGGGDTPCEIIANLWPSLAHVGNLERRAAHDRLQQADACNSNGAQYDIPRWYSWSYPPSGQLKSRPGAAFGYFDNNWQTQQGCNYWGLVETPSSQVLAGEEREYVSEHVLEVNSIALFFDAVAVELGKDSCKAIKQMMFAGSNTKEWQIYRVMGEFPHTAKVPGFPSIAKEYTGEMPILETTLNGVKMRIWQHITINDKVNFNDISLNGLDHMEALREIAMVWQYLNQKNVAEVLVDQWKRISDVFDDLEKTTRPLATTGITAAWTGWMKNQLNTMSQETEAFVQNAINVIASNEKKYATTEYISIIADQRKNGLLQQSNFKFGRIDDIKR</sequence>
<keyword evidence="1" id="KW-0732">Signal</keyword>
<evidence type="ECO:0000313" key="2">
    <source>
        <dbReference type="EMBL" id="KAK6525219.1"/>
    </source>
</evidence>
<organism evidence="2 3">
    <name type="scientific">Orbilia ellipsospora</name>
    <dbReference type="NCBI Taxonomy" id="2528407"/>
    <lineage>
        <taxon>Eukaryota</taxon>
        <taxon>Fungi</taxon>
        <taxon>Dikarya</taxon>
        <taxon>Ascomycota</taxon>
        <taxon>Pezizomycotina</taxon>
        <taxon>Orbiliomycetes</taxon>
        <taxon>Orbiliales</taxon>
        <taxon>Orbiliaceae</taxon>
        <taxon>Orbilia</taxon>
    </lineage>
</organism>
<keyword evidence="3" id="KW-1185">Reference proteome</keyword>
<dbReference type="EMBL" id="JAVHJO010000017">
    <property type="protein sequence ID" value="KAK6525219.1"/>
    <property type="molecule type" value="Genomic_DNA"/>
</dbReference>